<dbReference type="Pfam" id="PF00583">
    <property type="entry name" value="Acetyltransf_1"/>
    <property type="match status" value="1"/>
</dbReference>
<evidence type="ECO:0000313" key="3">
    <source>
        <dbReference type="Proteomes" id="UP001346149"/>
    </source>
</evidence>
<gene>
    <name evidence="2" type="ORF">SAY86_017182</name>
</gene>
<dbReference type="GO" id="GO:0009507">
    <property type="term" value="C:chloroplast"/>
    <property type="evidence" value="ECO:0007669"/>
    <property type="project" value="TreeGrafter"/>
</dbReference>
<dbReference type="CDD" id="cd04301">
    <property type="entry name" value="NAT_SF"/>
    <property type="match status" value="1"/>
</dbReference>
<accession>A0AAN7M126</accession>
<evidence type="ECO:0000259" key="1">
    <source>
        <dbReference type="PROSITE" id="PS51186"/>
    </source>
</evidence>
<proteinExistence type="predicted"/>
<dbReference type="PROSITE" id="PS51186">
    <property type="entry name" value="GNAT"/>
    <property type="match status" value="1"/>
</dbReference>
<dbReference type="AlphaFoldDB" id="A0AAN7M126"/>
<dbReference type="Gene3D" id="3.40.630.30">
    <property type="match status" value="1"/>
</dbReference>
<dbReference type="SUPFAM" id="SSF55729">
    <property type="entry name" value="Acyl-CoA N-acyltransferases (Nat)"/>
    <property type="match status" value="1"/>
</dbReference>
<sequence length="215" mass="23622">MVSGLSVPKGCHRNFLVAVIGSSGNETLFGSEELRIGVFDTRLSLNKGHVAGILTVDTVADFLPRKGPTRQRRTGIAYISSVAVHENFRRMGIAKRLIATAEAQARAWGCRSVALHCELNNHRAMKLYRELGFKCISVPEGAKWPQPTASPDFNFSFMMKLLKLPSASAARGNGLCVFSGGLKKKKKLQLQTYRFSQEGWPVGARMPSRSRSAVK</sequence>
<dbReference type="EMBL" id="JAXQNO010000010">
    <property type="protein sequence ID" value="KAK4789878.1"/>
    <property type="molecule type" value="Genomic_DNA"/>
</dbReference>
<organism evidence="2 3">
    <name type="scientific">Trapa natans</name>
    <name type="common">Water chestnut</name>
    <dbReference type="NCBI Taxonomy" id="22666"/>
    <lineage>
        <taxon>Eukaryota</taxon>
        <taxon>Viridiplantae</taxon>
        <taxon>Streptophyta</taxon>
        <taxon>Embryophyta</taxon>
        <taxon>Tracheophyta</taxon>
        <taxon>Spermatophyta</taxon>
        <taxon>Magnoliopsida</taxon>
        <taxon>eudicotyledons</taxon>
        <taxon>Gunneridae</taxon>
        <taxon>Pentapetalae</taxon>
        <taxon>rosids</taxon>
        <taxon>malvids</taxon>
        <taxon>Myrtales</taxon>
        <taxon>Lythraceae</taxon>
        <taxon>Trapa</taxon>
    </lineage>
</organism>
<dbReference type="PANTHER" id="PTHR47443:SF3">
    <property type="entry name" value="GCN5-RELATED N-ACETYLTRANSFERASE 4, CHLOROPLASTIC"/>
    <property type="match status" value="1"/>
</dbReference>
<feature type="domain" description="N-acetyltransferase" evidence="1">
    <location>
        <begin position="1"/>
        <end position="160"/>
    </location>
</feature>
<dbReference type="Proteomes" id="UP001346149">
    <property type="component" value="Unassembled WGS sequence"/>
</dbReference>
<dbReference type="GO" id="GO:0008080">
    <property type="term" value="F:N-acetyltransferase activity"/>
    <property type="evidence" value="ECO:0007669"/>
    <property type="project" value="TreeGrafter"/>
</dbReference>
<dbReference type="InterPro" id="IPR016181">
    <property type="entry name" value="Acyl_CoA_acyltransferase"/>
</dbReference>
<reference evidence="2 3" key="1">
    <citation type="journal article" date="2023" name="Hortic Res">
        <title>Pangenome of water caltrop reveals structural variations and asymmetric subgenome divergence after allopolyploidization.</title>
        <authorList>
            <person name="Zhang X."/>
            <person name="Chen Y."/>
            <person name="Wang L."/>
            <person name="Yuan Y."/>
            <person name="Fang M."/>
            <person name="Shi L."/>
            <person name="Lu R."/>
            <person name="Comes H.P."/>
            <person name="Ma Y."/>
            <person name="Chen Y."/>
            <person name="Huang G."/>
            <person name="Zhou Y."/>
            <person name="Zheng Z."/>
            <person name="Qiu Y."/>
        </authorList>
    </citation>
    <scope>NUCLEOTIDE SEQUENCE [LARGE SCALE GENOMIC DNA]</scope>
    <source>
        <strain evidence="2">F231</strain>
    </source>
</reference>
<comment type="caution">
    <text evidence="2">The sequence shown here is derived from an EMBL/GenBank/DDBJ whole genome shotgun (WGS) entry which is preliminary data.</text>
</comment>
<name>A0AAN7M126_TRANT</name>
<dbReference type="PANTHER" id="PTHR47443">
    <property type="entry name" value="ACYL-COA N-ACYLTRANSFERASES (NAT) SUPERFAMILY PROTEIN"/>
    <property type="match status" value="1"/>
</dbReference>
<dbReference type="InterPro" id="IPR000182">
    <property type="entry name" value="GNAT_dom"/>
</dbReference>
<protein>
    <recommendedName>
        <fullName evidence="1">N-acetyltransferase domain-containing protein</fullName>
    </recommendedName>
</protein>
<evidence type="ECO:0000313" key="2">
    <source>
        <dbReference type="EMBL" id="KAK4789878.1"/>
    </source>
</evidence>
<keyword evidence="3" id="KW-1185">Reference proteome</keyword>